<dbReference type="PANTHER" id="PTHR23322">
    <property type="entry name" value="FAS-ASSOCIATED PROTEIN"/>
    <property type="match status" value="1"/>
</dbReference>
<dbReference type="GO" id="GO:0036503">
    <property type="term" value="P:ERAD pathway"/>
    <property type="evidence" value="ECO:0007669"/>
    <property type="project" value="TreeGrafter"/>
</dbReference>
<feature type="region of interest" description="Disordered" evidence="2">
    <location>
        <begin position="158"/>
        <end position="178"/>
    </location>
</feature>
<organism evidence="4 5">
    <name type="scientific">Rubus argutus</name>
    <name type="common">Southern blackberry</name>
    <dbReference type="NCBI Taxonomy" id="59490"/>
    <lineage>
        <taxon>Eukaryota</taxon>
        <taxon>Viridiplantae</taxon>
        <taxon>Streptophyta</taxon>
        <taxon>Embryophyta</taxon>
        <taxon>Tracheophyta</taxon>
        <taxon>Spermatophyta</taxon>
        <taxon>Magnoliopsida</taxon>
        <taxon>eudicotyledons</taxon>
        <taxon>Gunneridae</taxon>
        <taxon>Pentapetalae</taxon>
        <taxon>rosids</taxon>
        <taxon>fabids</taxon>
        <taxon>Rosales</taxon>
        <taxon>Rosaceae</taxon>
        <taxon>Rosoideae</taxon>
        <taxon>Rosoideae incertae sedis</taxon>
        <taxon>Rubus</taxon>
    </lineage>
</organism>
<keyword evidence="1" id="KW-0833">Ubl conjugation pathway</keyword>
<dbReference type="GO" id="GO:0005783">
    <property type="term" value="C:endoplasmic reticulum"/>
    <property type="evidence" value="ECO:0007669"/>
    <property type="project" value="TreeGrafter"/>
</dbReference>
<evidence type="ECO:0000259" key="3">
    <source>
        <dbReference type="PROSITE" id="PS50033"/>
    </source>
</evidence>
<feature type="compositionally biased region" description="Basic and acidic residues" evidence="2">
    <location>
        <begin position="158"/>
        <end position="173"/>
    </location>
</feature>
<reference evidence="4 5" key="1">
    <citation type="journal article" date="2023" name="G3 (Bethesda)">
        <title>A chromosome-length genome assembly and annotation of blackberry (Rubus argutus, cv. 'Hillquist').</title>
        <authorList>
            <person name="Bruna T."/>
            <person name="Aryal R."/>
            <person name="Dudchenko O."/>
            <person name="Sargent D.J."/>
            <person name="Mead D."/>
            <person name="Buti M."/>
            <person name="Cavallini A."/>
            <person name="Hytonen T."/>
            <person name="Andres J."/>
            <person name="Pham M."/>
            <person name="Weisz D."/>
            <person name="Mascagni F."/>
            <person name="Usai G."/>
            <person name="Natali L."/>
            <person name="Bassil N."/>
            <person name="Fernandez G.E."/>
            <person name="Lomsadze A."/>
            <person name="Armour M."/>
            <person name="Olukolu B."/>
            <person name="Poorten T."/>
            <person name="Britton C."/>
            <person name="Davik J."/>
            <person name="Ashrafi H."/>
            <person name="Aiden E.L."/>
            <person name="Borodovsky M."/>
            <person name="Worthington M."/>
        </authorList>
    </citation>
    <scope>NUCLEOTIDE SEQUENCE [LARGE SCALE GENOMIC DNA]</scope>
    <source>
        <strain evidence="4">PI 553951</strain>
    </source>
</reference>
<dbReference type="SUPFAM" id="SSF54236">
    <property type="entry name" value="Ubiquitin-like"/>
    <property type="match status" value="1"/>
</dbReference>
<sequence length="242" mass="27817">MSSTMRKGVRSSGEASRNGIVRRMFMEALKIAEDEHKFLFMYLHSPEHPFTHSFFLQQIEGPISPVELVGILQRTVEEQGSVFHSSRTKQQAEQNKKIIADRRLREEQDAAYLAALQIDKEKEQRKRLPSADRVQKPYGKVQEASTTRELTQYKEVANRGKDPQAAQDTDKVSKRGKKRAKLLMHRQVQSIYRYIDSLALPGIGNYRLISSFPRRVYGVDQMGMTLKDAGLHPRASLFLDRL</sequence>
<dbReference type="InterPro" id="IPR050730">
    <property type="entry name" value="UBX_domain-protein"/>
</dbReference>
<name>A0AAW1WT59_RUBAR</name>
<dbReference type="Proteomes" id="UP001457282">
    <property type="component" value="Unassembled WGS sequence"/>
</dbReference>
<protein>
    <recommendedName>
        <fullName evidence="3">UBX domain-containing protein</fullName>
    </recommendedName>
</protein>
<keyword evidence="5" id="KW-1185">Reference proteome</keyword>
<dbReference type="PANTHER" id="PTHR23322:SF71">
    <property type="entry name" value="UBIQUITIN-ASSOCIATED (UBA) PROTEIN-RELATED"/>
    <property type="match status" value="1"/>
</dbReference>
<dbReference type="InterPro" id="IPR001012">
    <property type="entry name" value="UBX_dom"/>
</dbReference>
<evidence type="ECO:0000256" key="2">
    <source>
        <dbReference type="SAM" id="MobiDB-lite"/>
    </source>
</evidence>
<comment type="caution">
    <text evidence="4">The sequence shown here is derived from an EMBL/GenBank/DDBJ whole genome shotgun (WGS) entry which is preliminary data.</text>
</comment>
<dbReference type="Gene3D" id="3.40.30.10">
    <property type="entry name" value="Glutaredoxin"/>
    <property type="match status" value="1"/>
</dbReference>
<feature type="domain" description="UBX" evidence="3">
    <location>
        <begin position="188"/>
        <end position="239"/>
    </location>
</feature>
<proteinExistence type="predicted"/>
<dbReference type="AlphaFoldDB" id="A0AAW1WT59"/>
<dbReference type="CDD" id="cd01767">
    <property type="entry name" value="UBX"/>
    <property type="match status" value="1"/>
</dbReference>
<accession>A0AAW1WT59</accession>
<evidence type="ECO:0000313" key="5">
    <source>
        <dbReference type="Proteomes" id="UP001457282"/>
    </source>
</evidence>
<dbReference type="Gene3D" id="3.10.20.90">
    <property type="entry name" value="Phosphatidylinositol 3-kinase Catalytic Subunit, Chain A, domain 1"/>
    <property type="match status" value="1"/>
</dbReference>
<dbReference type="GO" id="GO:0043130">
    <property type="term" value="F:ubiquitin binding"/>
    <property type="evidence" value="ECO:0007669"/>
    <property type="project" value="TreeGrafter"/>
</dbReference>
<evidence type="ECO:0000313" key="4">
    <source>
        <dbReference type="EMBL" id="KAK9926849.1"/>
    </source>
</evidence>
<evidence type="ECO:0000256" key="1">
    <source>
        <dbReference type="ARBA" id="ARBA00022786"/>
    </source>
</evidence>
<dbReference type="EMBL" id="JBEDUW010000005">
    <property type="protein sequence ID" value="KAK9926849.1"/>
    <property type="molecule type" value="Genomic_DNA"/>
</dbReference>
<dbReference type="PROSITE" id="PS50033">
    <property type="entry name" value="UBX"/>
    <property type="match status" value="1"/>
</dbReference>
<dbReference type="InterPro" id="IPR029071">
    <property type="entry name" value="Ubiquitin-like_domsf"/>
</dbReference>
<dbReference type="Pfam" id="PF00789">
    <property type="entry name" value="UBX"/>
    <property type="match status" value="1"/>
</dbReference>
<gene>
    <name evidence="4" type="ORF">M0R45_024058</name>
</gene>